<feature type="transmembrane region" description="Helical" evidence="7">
    <location>
        <begin position="538"/>
        <end position="562"/>
    </location>
</feature>
<feature type="transmembrane region" description="Helical" evidence="7">
    <location>
        <begin position="574"/>
        <end position="597"/>
    </location>
</feature>
<keyword evidence="11" id="KW-1185">Reference proteome</keyword>
<sequence>MKASYFKPMLAILFIALLVSECISIQPKRSLSLKQIQEPDNSKTENTFSKNYSVASLYERTFAGKENNKNVSSLKKRDDEECANIVNEKGDKCEFAKENCNHFSEGFINYAVFYYCGEPSLKAAKIAAIIFELLTLFLWLGISASSYFSPNLKSFAQLFHMSDSVAGVTLLALGNGASDLFTTFAAFKADVVPLAFGDLIGGAMFIVCIVGGLMMIVSKGFEIPKIMVIREMSALAVAIAIVMLMILRNRIVITTATIMIVFYLLYVTYVVLYSYMISRRSKIEQAILESNPMQNDEINTNTIAPENLSQLKSNDLSIAEKGEYQENRATHKKIDLPNNEDSKPQLVKNHLKYYPRSLIGAAEFKNFFDRVSSNPVRNFSKSDPGLMEGLNNTENTFELSLKSSVEIDVLPVRSQIAHGNSNQFLSPMEANPNLNNYGAPDYEYCKKLSFISSNSGDISNRFENELPEIVVSPPSIINFEMESYSESSDITSSIIIPNITPETTSVPDPSSHLVSNKCWYYFIAFVPTFKRWKHKTAWYMKLLLLYSAIPVILVTITVPVLLDLPKHDSNRPRLGLDAVMDVLSAVSSPMIGGVFGLKNTSKTSENHANNNAPLDTIPRDSGLCLDEKLNSTPTRASELDAYASSVPIIKIDNCSNSSRAVSNRYSQDLGSYSFPRKQEKSSNQDCIEKTNSATHNSNMTISISFEANNLGADIHNVHGSNTNSFRQKSADISEPYHKIKSLKVLKLVQCVASPMFISCSLIPIADLNHSILFYGIAISIISVSMFILGEFLNMDDRIDNISTNDDGKLIGALKKVYRILRYLPMFVGFASGIFWIYLISNEIVGTLQILRVILGISRGLLGLTVLAIGNSIGDLAANLTVSRLGYPIMAISACFGGPLLNILIGIGISSVYSLTANYIPGTPKEITINFQKQCVLYSTVMMLTVLVVLIIITVLQKFHLTRKTGIFLITSYFVMLSVNFYVEYR</sequence>
<name>A0A2U1J1Z3_SMIAN</name>
<dbReference type="GO" id="GO:0016020">
    <property type="term" value="C:membrane"/>
    <property type="evidence" value="ECO:0007669"/>
    <property type="project" value="UniProtKB-SubCell"/>
</dbReference>
<dbReference type="GO" id="GO:0008324">
    <property type="term" value="F:monoatomic cation transmembrane transporter activity"/>
    <property type="evidence" value="ECO:0007669"/>
    <property type="project" value="TreeGrafter"/>
</dbReference>
<accession>A0A2U1J1Z3</accession>
<organism evidence="10 11">
    <name type="scientific">Smittium angustum</name>
    <dbReference type="NCBI Taxonomy" id="133377"/>
    <lineage>
        <taxon>Eukaryota</taxon>
        <taxon>Fungi</taxon>
        <taxon>Fungi incertae sedis</taxon>
        <taxon>Zoopagomycota</taxon>
        <taxon>Kickxellomycotina</taxon>
        <taxon>Harpellomycetes</taxon>
        <taxon>Harpellales</taxon>
        <taxon>Legeriomycetaceae</taxon>
        <taxon>Smittium</taxon>
    </lineage>
</organism>
<evidence type="ECO:0000256" key="4">
    <source>
        <dbReference type="ARBA" id="ARBA00022692"/>
    </source>
</evidence>
<evidence type="ECO:0000259" key="9">
    <source>
        <dbReference type="Pfam" id="PF01699"/>
    </source>
</evidence>
<feature type="transmembrane region" description="Helical" evidence="7">
    <location>
        <begin position="253"/>
        <end position="275"/>
    </location>
</feature>
<evidence type="ECO:0000256" key="2">
    <source>
        <dbReference type="ARBA" id="ARBA00008170"/>
    </source>
</evidence>
<comment type="subcellular location">
    <subcellularLocation>
        <location evidence="1">Membrane</location>
        <topology evidence="1">Multi-pass membrane protein</topology>
    </subcellularLocation>
</comment>
<evidence type="ECO:0000256" key="5">
    <source>
        <dbReference type="ARBA" id="ARBA00022989"/>
    </source>
</evidence>
<feature type="transmembrane region" description="Helical" evidence="7">
    <location>
        <begin position="194"/>
        <end position="216"/>
    </location>
</feature>
<feature type="domain" description="Sodium/calcium exchanger membrane region" evidence="9">
    <location>
        <begin position="133"/>
        <end position="271"/>
    </location>
</feature>
<feature type="transmembrane region" description="Helical" evidence="7">
    <location>
        <begin position="964"/>
        <end position="982"/>
    </location>
</feature>
<gene>
    <name evidence="10" type="ORF">BB558_004926</name>
</gene>
<feature type="transmembrane region" description="Helical" evidence="7">
    <location>
        <begin position="819"/>
        <end position="837"/>
    </location>
</feature>
<keyword evidence="8" id="KW-0732">Signal</keyword>
<dbReference type="Pfam" id="PF01699">
    <property type="entry name" value="Na_Ca_ex"/>
    <property type="match status" value="2"/>
</dbReference>
<dbReference type="PANTHER" id="PTHR12266:SF0">
    <property type="entry name" value="MITOCHONDRIAL SODIUM_CALCIUM EXCHANGER PROTEIN"/>
    <property type="match status" value="1"/>
</dbReference>
<feature type="transmembrane region" description="Helical" evidence="7">
    <location>
        <begin position="126"/>
        <end position="148"/>
    </location>
</feature>
<comment type="caution">
    <text evidence="10">The sequence shown here is derived from an EMBL/GenBank/DDBJ whole genome shotgun (WGS) entry which is preliminary data.</text>
</comment>
<keyword evidence="6 7" id="KW-0472">Membrane</keyword>
<dbReference type="AlphaFoldDB" id="A0A2U1J1Z3"/>
<feature type="chain" id="PRO_5015532561" description="Sodium/calcium exchanger membrane region domain-containing protein" evidence="8">
    <location>
        <begin position="25"/>
        <end position="985"/>
    </location>
</feature>
<evidence type="ECO:0000313" key="10">
    <source>
        <dbReference type="EMBL" id="PVZ99064.1"/>
    </source>
</evidence>
<evidence type="ECO:0000256" key="6">
    <source>
        <dbReference type="ARBA" id="ARBA00023136"/>
    </source>
</evidence>
<dbReference type="Gene3D" id="1.20.1420.30">
    <property type="entry name" value="NCX, central ion-binding region"/>
    <property type="match status" value="2"/>
</dbReference>
<feature type="transmembrane region" description="Helical" evidence="7">
    <location>
        <begin position="771"/>
        <end position="792"/>
    </location>
</feature>
<dbReference type="PANTHER" id="PTHR12266">
    <property type="entry name" value="NA+/CA2+ K+ INDEPENDENT EXCHANGER"/>
    <property type="match status" value="1"/>
</dbReference>
<feature type="signal peptide" evidence="8">
    <location>
        <begin position="1"/>
        <end position="24"/>
    </location>
</feature>
<comment type="similarity">
    <text evidence="2">Belongs to the Ca(2+):cation antiporter (CaCA) (TC 2.A.19) family.</text>
</comment>
<proteinExistence type="inferred from homology"/>
<dbReference type="GO" id="GO:0006874">
    <property type="term" value="P:intracellular calcium ion homeostasis"/>
    <property type="evidence" value="ECO:0007669"/>
    <property type="project" value="TreeGrafter"/>
</dbReference>
<keyword evidence="4 7" id="KW-0812">Transmembrane</keyword>
<dbReference type="InterPro" id="IPR004837">
    <property type="entry name" value="NaCa_Exmemb"/>
</dbReference>
<evidence type="ECO:0000313" key="11">
    <source>
        <dbReference type="Proteomes" id="UP000245591"/>
    </source>
</evidence>
<feature type="transmembrane region" description="Helical" evidence="7">
    <location>
        <begin position="935"/>
        <end position="955"/>
    </location>
</feature>
<evidence type="ECO:0000256" key="3">
    <source>
        <dbReference type="ARBA" id="ARBA00022448"/>
    </source>
</evidence>
<keyword evidence="5 7" id="KW-1133">Transmembrane helix</keyword>
<feature type="transmembrane region" description="Helical" evidence="7">
    <location>
        <begin position="884"/>
        <end position="915"/>
    </location>
</feature>
<feature type="transmembrane region" description="Helical" evidence="7">
    <location>
        <begin position="228"/>
        <end position="247"/>
    </location>
</feature>
<dbReference type="InterPro" id="IPR044880">
    <property type="entry name" value="NCX_ion-bd_dom_sf"/>
</dbReference>
<reference evidence="10 11" key="1">
    <citation type="journal article" date="2018" name="MBio">
        <title>Comparative Genomics Reveals the Core Gene Toolbox for the Fungus-Insect Symbiosis.</title>
        <authorList>
            <person name="Wang Y."/>
            <person name="Stata M."/>
            <person name="Wang W."/>
            <person name="Stajich J.E."/>
            <person name="White M.M."/>
            <person name="Moncalvo J.M."/>
        </authorList>
    </citation>
    <scope>NUCLEOTIDE SEQUENCE [LARGE SCALE GENOMIC DNA]</scope>
    <source>
        <strain evidence="10 11">AUS-126-30</strain>
    </source>
</reference>
<evidence type="ECO:0000256" key="8">
    <source>
        <dbReference type="SAM" id="SignalP"/>
    </source>
</evidence>
<evidence type="ECO:0000256" key="7">
    <source>
        <dbReference type="SAM" id="Phobius"/>
    </source>
</evidence>
<dbReference type="Proteomes" id="UP000245591">
    <property type="component" value="Unassembled WGS sequence"/>
</dbReference>
<keyword evidence="3" id="KW-0813">Transport</keyword>
<dbReference type="InterPro" id="IPR051359">
    <property type="entry name" value="CaCA_antiporter"/>
</dbReference>
<dbReference type="EMBL" id="MBFU01000482">
    <property type="protein sequence ID" value="PVZ99064.1"/>
    <property type="molecule type" value="Genomic_DNA"/>
</dbReference>
<evidence type="ECO:0000256" key="1">
    <source>
        <dbReference type="ARBA" id="ARBA00004141"/>
    </source>
</evidence>
<feature type="domain" description="Sodium/calcium exchanger membrane region" evidence="9">
    <location>
        <begin position="826"/>
        <end position="979"/>
    </location>
</feature>
<protein>
    <recommendedName>
        <fullName evidence="9">Sodium/calcium exchanger membrane region domain-containing protein</fullName>
    </recommendedName>
</protein>
<feature type="transmembrane region" description="Helical" evidence="7">
    <location>
        <begin position="849"/>
        <end position="872"/>
    </location>
</feature>